<evidence type="ECO:0000256" key="1">
    <source>
        <dbReference type="SAM" id="MobiDB-lite"/>
    </source>
</evidence>
<dbReference type="EMBL" id="JBHRSQ010000017">
    <property type="protein sequence ID" value="MFC2992980.1"/>
    <property type="molecule type" value="Genomic_DNA"/>
</dbReference>
<evidence type="ECO:0000313" key="2">
    <source>
        <dbReference type="EMBL" id="MFC2992980.1"/>
    </source>
</evidence>
<name>A0ABV7B9V3_9GAMM</name>
<feature type="region of interest" description="Disordered" evidence="1">
    <location>
        <begin position="1"/>
        <end position="43"/>
    </location>
</feature>
<evidence type="ECO:0000313" key="3">
    <source>
        <dbReference type="Proteomes" id="UP001595386"/>
    </source>
</evidence>
<keyword evidence="3" id="KW-1185">Reference proteome</keyword>
<dbReference type="Proteomes" id="UP001595386">
    <property type="component" value="Unassembled WGS sequence"/>
</dbReference>
<proteinExistence type="predicted"/>
<organism evidence="2 3">
    <name type="scientific">Halomonas tibetensis</name>
    <dbReference type="NCBI Taxonomy" id="2259590"/>
    <lineage>
        <taxon>Bacteria</taxon>
        <taxon>Pseudomonadati</taxon>
        <taxon>Pseudomonadota</taxon>
        <taxon>Gammaproteobacteria</taxon>
        <taxon>Oceanospirillales</taxon>
        <taxon>Halomonadaceae</taxon>
        <taxon>Halomonas</taxon>
    </lineage>
</organism>
<feature type="compositionally biased region" description="Basic and acidic residues" evidence="1">
    <location>
        <begin position="7"/>
        <end position="23"/>
    </location>
</feature>
<sequence length="43" mass="5166">MGRTWKKRPETRAKVRRKIEYQQRARQARRKATAGKAERLGLK</sequence>
<comment type="caution">
    <text evidence="2">The sequence shown here is derived from an EMBL/GenBank/DDBJ whole genome shotgun (WGS) entry which is preliminary data.</text>
</comment>
<gene>
    <name evidence="2" type="ORF">ACFODV_13140</name>
</gene>
<dbReference type="RefSeq" id="WP_379760178.1">
    <property type="nucleotide sequence ID" value="NZ_JBHRSQ010000017.1"/>
</dbReference>
<accession>A0ABV7B9V3</accession>
<protein>
    <submittedName>
        <fullName evidence="2">Uncharacterized protein</fullName>
    </submittedName>
</protein>
<reference evidence="3" key="1">
    <citation type="journal article" date="2019" name="Int. J. Syst. Evol. Microbiol.">
        <title>The Global Catalogue of Microorganisms (GCM) 10K type strain sequencing project: providing services to taxonomists for standard genome sequencing and annotation.</title>
        <authorList>
            <consortium name="The Broad Institute Genomics Platform"/>
            <consortium name="The Broad Institute Genome Sequencing Center for Infectious Disease"/>
            <person name="Wu L."/>
            <person name="Ma J."/>
        </authorList>
    </citation>
    <scope>NUCLEOTIDE SEQUENCE [LARGE SCALE GENOMIC DNA]</scope>
    <source>
        <strain evidence="3">KCTC 52660</strain>
    </source>
</reference>